<comment type="caution">
    <text evidence="5">The sequence shown here is derived from an EMBL/GenBank/DDBJ whole genome shotgun (WGS) entry which is preliminary data.</text>
</comment>
<keyword evidence="3" id="KW-0949">S-adenosyl-L-methionine</keyword>
<keyword evidence="1" id="KW-0489">Methyltransferase</keyword>
<proteinExistence type="predicted"/>
<dbReference type="PROSITE" id="PS01184">
    <property type="entry name" value="UBIE_2"/>
    <property type="match status" value="1"/>
</dbReference>
<evidence type="ECO:0000313" key="6">
    <source>
        <dbReference type="Proteomes" id="UP000663846"/>
    </source>
</evidence>
<gene>
    <name evidence="5" type="ORF">RDB_LOCUS65713</name>
</gene>
<feature type="non-terminal residue" evidence="5">
    <location>
        <position position="1"/>
    </location>
</feature>
<dbReference type="Gene3D" id="3.40.50.150">
    <property type="entry name" value="Vaccinia Virus protein VP39"/>
    <property type="match status" value="1"/>
</dbReference>
<protein>
    <recommendedName>
        <fullName evidence="4">Methyltransferase domain-containing protein</fullName>
    </recommendedName>
</protein>
<evidence type="ECO:0000256" key="3">
    <source>
        <dbReference type="ARBA" id="ARBA00022691"/>
    </source>
</evidence>
<dbReference type="Proteomes" id="UP000663846">
    <property type="component" value="Unassembled WGS sequence"/>
</dbReference>
<evidence type="ECO:0000313" key="5">
    <source>
        <dbReference type="EMBL" id="CAE6409093.1"/>
    </source>
</evidence>
<name>A0A8H2WW48_9AGAM</name>
<dbReference type="PANTHER" id="PTHR43591:SF24">
    <property type="entry name" value="2-METHOXY-6-POLYPRENYL-1,4-BENZOQUINOL METHYLASE, MITOCHONDRIAL"/>
    <property type="match status" value="1"/>
</dbReference>
<dbReference type="Pfam" id="PF13649">
    <property type="entry name" value="Methyltransf_25"/>
    <property type="match status" value="1"/>
</dbReference>
<dbReference type="SUPFAM" id="SSF53335">
    <property type="entry name" value="S-adenosyl-L-methionine-dependent methyltransferases"/>
    <property type="match status" value="1"/>
</dbReference>
<evidence type="ECO:0000256" key="1">
    <source>
        <dbReference type="ARBA" id="ARBA00022603"/>
    </source>
</evidence>
<dbReference type="InterPro" id="IPR023576">
    <property type="entry name" value="UbiE/COQ5_MeTrFase_CS"/>
</dbReference>
<dbReference type="CDD" id="cd02440">
    <property type="entry name" value="AdoMet_MTases"/>
    <property type="match status" value="1"/>
</dbReference>
<dbReference type="InterPro" id="IPR029063">
    <property type="entry name" value="SAM-dependent_MTases_sf"/>
</dbReference>
<dbReference type="GO" id="GO:0008168">
    <property type="term" value="F:methyltransferase activity"/>
    <property type="evidence" value="ECO:0007669"/>
    <property type="project" value="UniProtKB-KW"/>
</dbReference>
<sequence length="249" mass="27583">NDEREFNRLNDQFQALKLMAGSNYTAPLPQLNSGKGPKDILDVATGSGIWVMEIAREFPHACVVGVDLSKPRLVCQDVPSNASFIMADVTKRFPFEDGSFDVVQMRIVPSITERTTIYKEIHRVLRPGGIIQLVELSPPVSRKGHRPPSLDEADRAVARGGHVHKKDEKMPSLDSDGRPAYWSIASQIAPAIRNAPLMWTNVEEKKVAVPIGLWATDEAGQEAGRIMQRQTVELYNGFRPNLIDIGGMT</sequence>
<dbReference type="AlphaFoldDB" id="A0A8H2WW48"/>
<feature type="domain" description="Methyltransferase" evidence="4">
    <location>
        <begin position="40"/>
        <end position="129"/>
    </location>
</feature>
<dbReference type="PANTHER" id="PTHR43591">
    <property type="entry name" value="METHYLTRANSFERASE"/>
    <property type="match status" value="1"/>
</dbReference>
<dbReference type="InterPro" id="IPR041698">
    <property type="entry name" value="Methyltransf_25"/>
</dbReference>
<dbReference type="EMBL" id="CAJMWS010000311">
    <property type="protein sequence ID" value="CAE6409093.1"/>
    <property type="molecule type" value="Genomic_DNA"/>
</dbReference>
<organism evidence="5 6">
    <name type="scientific">Rhizoctonia solani</name>
    <dbReference type="NCBI Taxonomy" id="456999"/>
    <lineage>
        <taxon>Eukaryota</taxon>
        <taxon>Fungi</taxon>
        <taxon>Dikarya</taxon>
        <taxon>Basidiomycota</taxon>
        <taxon>Agaricomycotina</taxon>
        <taxon>Agaricomycetes</taxon>
        <taxon>Cantharellales</taxon>
        <taxon>Ceratobasidiaceae</taxon>
        <taxon>Rhizoctonia</taxon>
    </lineage>
</organism>
<accession>A0A8H2WW48</accession>
<reference evidence="5" key="1">
    <citation type="submission" date="2021-01" db="EMBL/GenBank/DDBJ databases">
        <authorList>
            <person name="Kaushik A."/>
        </authorList>
    </citation>
    <scope>NUCLEOTIDE SEQUENCE</scope>
    <source>
        <strain evidence="5">AG1-1C</strain>
    </source>
</reference>
<evidence type="ECO:0000256" key="2">
    <source>
        <dbReference type="ARBA" id="ARBA00022679"/>
    </source>
</evidence>
<keyword evidence="2" id="KW-0808">Transferase</keyword>
<dbReference type="GO" id="GO:0032259">
    <property type="term" value="P:methylation"/>
    <property type="evidence" value="ECO:0007669"/>
    <property type="project" value="UniProtKB-KW"/>
</dbReference>
<evidence type="ECO:0000259" key="4">
    <source>
        <dbReference type="Pfam" id="PF13649"/>
    </source>
</evidence>